<dbReference type="PANTHER" id="PTHR30329:SF21">
    <property type="entry name" value="LIPOPROTEIN YIAD-RELATED"/>
    <property type="match status" value="1"/>
</dbReference>
<sequence>MKASCFSLSKFTLILCALAGAGASVASAEPYRPVAAVVPEQAQVVMYYPQGSVPAAVYVDRELQSALLPGEFTVFCVTPGAHAIESVFNDQPLYQGKQNPTQQLPAEGGETYFVQINPGTTGNTAALEARPQAESVLKGLQKHTRLVNRASQAKSCNYINTSGVVLIQEQVLFRFAKSDAAGILPESRGKLDNVVKFIKQASNVSDIQLVGFTDAIGNRDANLRLSEARASTVRTLLIEQGIKPEMINNAMGQGVAQSAEGCGTRASQQDAGCNVNSRRVDILVRGN</sequence>
<dbReference type="Proteomes" id="UP000028630">
    <property type="component" value="Unassembled WGS sequence"/>
</dbReference>
<dbReference type="Pfam" id="PF00691">
    <property type="entry name" value="OmpA"/>
    <property type="match status" value="1"/>
</dbReference>
<dbReference type="SUPFAM" id="SSF103088">
    <property type="entry name" value="OmpA-like"/>
    <property type="match status" value="1"/>
</dbReference>
<name>A0A084ZJS4_9ENTR</name>
<dbReference type="Gene3D" id="3.30.1330.60">
    <property type="entry name" value="OmpA-like domain"/>
    <property type="match status" value="1"/>
</dbReference>
<dbReference type="AlphaFoldDB" id="A0A084ZJS4"/>
<gene>
    <name evidence="7" type="ORF">GTGU_04637</name>
</gene>
<keyword evidence="3" id="KW-0998">Cell outer membrane</keyword>
<keyword evidence="8" id="KW-1185">Reference proteome</keyword>
<protein>
    <recommendedName>
        <fullName evidence="6">OmpA-like domain-containing protein</fullName>
    </recommendedName>
</protein>
<feature type="chain" id="PRO_5001785992" description="OmpA-like domain-containing protein" evidence="5">
    <location>
        <begin position="29"/>
        <end position="287"/>
    </location>
</feature>
<accession>A0A084ZJS4</accession>
<dbReference type="GO" id="GO:0009279">
    <property type="term" value="C:cell outer membrane"/>
    <property type="evidence" value="ECO:0007669"/>
    <property type="project" value="UniProtKB-SubCell"/>
</dbReference>
<dbReference type="RefSeq" id="WP_084222847.1">
    <property type="nucleotide sequence ID" value="NZ_JMTB01000131.1"/>
</dbReference>
<dbReference type="PRINTS" id="PR01021">
    <property type="entry name" value="OMPADOMAIN"/>
</dbReference>
<dbReference type="eggNOG" id="COG2885">
    <property type="taxonomic scope" value="Bacteria"/>
</dbReference>
<dbReference type="EMBL" id="JMTB01000131">
    <property type="protein sequence ID" value="KFB97718.1"/>
    <property type="molecule type" value="Genomic_DNA"/>
</dbReference>
<proteinExistence type="predicted"/>
<evidence type="ECO:0000256" key="1">
    <source>
        <dbReference type="ARBA" id="ARBA00004442"/>
    </source>
</evidence>
<comment type="caution">
    <text evidence="7">The sequence shown here is derived from an EMBL/GenBank/DDBJ whole genome shotgun (WGS) entry which is preliminary data.</text>
</comment>
<dbReference type="CDD" id="cd07185">
    <property type="entry name" value="OmpA_C-like"/>
    <property type="match status" value="1"/>
</dbReference>
<evidence type="ECO:0000313" key="8">
    <source>
        <dbReference type="Proteomes" id="UP000028630"/>
    </source>
</evidence>
<dbReference type="InterPro" id="IPR036737">
    <property type="entry name" value="OmpA-like_sf"/>
</dbReference>
<evidence type="ECO:0000256" key="4">
    <source>
        <dbReference type="PROSITE-ProRule" id="PRU00473"/>
    </source>
</evidence>
<organism evidence="7 8">
    <name type="scientific">Trabulsiella guamensis ATCC 49490</name>
    <dbReference type="NCBI Taxonomy" id="1005994"/>
    <lineage>
        <taxon>Bacteria</taxon>
        <taxon>Pseudomonadati</taxon>
        <taxon>Pseudomonadota</taxon>
        <taxon>Gammaproteobacteria</taxon>
        <taxon>Enterobacterales</taxon>
        <taxon>Enterobacteriaceae</taxon>
        <taxon>Trabulsiella</taxon>
    </lineage>
</organism>
<evidence type="ECO:0000256" key="5">
    <source>
        <dbReference type="SAM" id="SignalP"/>
    </source>
</evidence>
<dbReference type="OrthoDB" id="6896077at2"/>
<dbReference type="PANTHER" id="PTHR30329">
    <property type="entry name" value="STATOR ELEMENT OF FLAGELLAR MOTOR COMPLEX"/>
    <property type="match status" value="1"/>
</dbReference>
<dbReference type="InterPro" id="IPR050330">
    <property type="entry name" value="Bact_OuterMem_StrucFunc"/>
</dbReference>
<dbReference type="InterPro" id="IPR006665">
    <property type="entry name" value="OmpA-like"/>
</dbReference>
<dbReference type="InterPro" id="IPR006664">
    <property type="entry name" value="OMP_bac"/>
</dbReference>
<evidence type="ECO:0000256" key="3">
    <source>
        <dbReference type="ARBA" id="ARBA00023237"/>
    </source>
</evidence>
<evidence type="ECO:0000256" key="2">
    <source>
        <dbReference type="ARBA" id="ARBA00023136"/>
    </source>
</evidence>
<feature type="domain" description="OmpA-like" evidence="6">
    <location>
        <begin position="160"/>
        <end position="287"/>
    </location>
</feature>
<keyword evidence="2 4" id="KW-0472">Membrane</keyword>
<keyword evidence="5" id="KW-0732">Signal</keyword>
<evidence type="ECO:0000313" key="7">
    <source>
        <dbReference type="EMBL" id="KFB97718.1"/>
    </source>
</evidence>
<feature type="signal peptide" evidence="5">
    <location>
        <begin position="1"/>
        <end position="28"/>
    </location>
</feature>
<evidence type="ECO:0000259" key="6">
    <source>
        <dbReference type="PROSITE" id="PS51123"/>
    </source>
</evidence>
<reference evidence="8" key="1">
    <citation type="submission" date="2014-05" db="EMBL/GenBank/DDBJ databases">
        <title>ATOL: Assembling a taxonomically balanced genome-scale reconstruction of the evolutionary history of the Enterobacteriaceae.</title>
        <authorList>
            <person name="Plunkett G. III"/>
            <person name="Neeno-Eckwall E.C."/>
            <person name="Glasner J.D."/>
            <person name="Perna N.T."/>
        </authorList>
    </citation>
    <scope>NUCLEOTIDE SEQUENCE [LARGE SCALE GENOMIC DNA]</scope>
    <source>
        <strain evidence="8">ATCC 49490</strain>
    </source>
</reference>
<dbReference type="PROSITE" id="PS51123">
    <property type="entry name" value="OMPA_2"/>
    <property type="match status" value="1"/>
</dbReference>
<comment type="subcellular location">
    <subcellularLocation>
        <location evidence="1">Cell outer membrane</location>
    </subcellularLocation>
</comment>